<evidence type="ECO:0000256" key="1">
    <source>
        <dbReference type="SAM" id="MobiDB-lite"/>
    </source>
</evidence>
<comment type="caution">
    <text evidence="3">The sequence shown here is derived from an EMBL/GenBank/DDBJ whole genome shotgun (WGS) entry which is preliminary data.</text>
</comment>
<sequence>MNPNDEEEKQLEFSLEIKRDPNKEIARPAAAVDHSTAEEIAEIRLNPDGPQLGTQKAEDRSNPVDRDREEENRRRQKDQGETSKDNEREQPKEHQPDRTFPADIQRRLYIRADHRGDQHVYADSQGKREIFQESGDKLCTKVNDAHAVKLMLDTAAHRGWSSIKVKGSQEFRREAWLEGHARGIAVTGYTPTELDLQELKNREQAYLRNEIVPAGDRAITQDRPQTVVTDTRRSSPGTIGEPNRDDGPGAPDEHTRADRRSSDYRDGLEGVLVEQGSRPYKDNPGNDPSPYVTLQDNRGERHTAWGVGLPDAMLKSGAHQGDYVRVREAGMETVTKTVLREINGQTVRVPKEVQRRAWDAEVLQEREASRIEHVDHEPQSSDDRVSIGNAANRDVGRSVSSAERTLHVGPGRDAALEDGVYANEARAEEYMATGRIAASRTPELKNAAGLEAYVERKVRQKYPNDPVLVERAMQTARTRISHSLARGYDFPQPRVVEMKQFDQGRQDRDQQGSQREQSQSEQREQNRNHNRSR</sequence>
<feature type="compositionally biased region" description="Basic and acidic residues" evidence="1">
    <location>
        <begin position="242"/>
        <end position="268"/>
    </location>
</feature>
<evidence type="ECO:0000313" key="4">
    <source>
        <dbReference type="Proteomes" id="UP000241444"/>
    </source>
</evidence>
<feature type="compositionally biased region" description="Basic and acidic residues" evidence="1">
    <location>
        <begin position="496"/>
        <end position="510"/>
    </location>
</feature>
<reference evidence="4" key="1">
    <citation type="submission" date="2017-11" db="EMBL/GenBank/DDBJ databases">
        <authorList>
            <person name="Kuznetsova I."/>
            <person name="Sazanova A."/>
            <person name="Chirak E."/>
            <person name="Safronova V."/>
            <person name="Willems A."/>
        </authorList>
    </citation>
    <scope>NUCLEOTIDE SEQUENCE [LARGE SCALE GENOMIC DNA]</scope>
    <source>
        <strain evidence="4">STM 196</strain>
    </source>
</reference>
<dbReference type="OrthoDB" id="1826980at2"/>
<evidence type="ECO:0000259" key="2">
    <source>
        <dbReference type="Pfam" id="PF18821"/>
    </source>
</evidence>
<proteinExistence type="predicted"/>
<dbReference type="InterPro" id="IPR040677">
    <property type="entry name" value="LPD7"/>
</dbReference>
<dbReference type="Proteomes" id="UP000241444">
    <property type="component" value="Unassembled WGS sequence"/>
</dbReference>
<evidence type="ECO:0000313" key="3">
    <source>
        <dbReference type="EMBL" id="PSH70140.1"/>
    </source>
</evidence>
<organism evidence="3 4">
    <name type="scientific">Phyllobacterium brassicacearum</name>
    <dbReference type="NCBI Taxonomy" id="314235"/>
    <lineage>
        <taxon>Bacteria</taxon>
        <taxon>Pseudomonadati</taxon>
        <taxon>Pseudomonadota</taxon>
        <taxon>Alphaproteobacteria</taxon>
        <taxon>Hyphomicrobiales</taxon>
        <taxon>Phyllobacteriaceae</taxon>
        <taxon>Phyllobacterium</taxon>
    </lineage>
</organism>
<feature type="compositionally biased region" description="Basic and acidic residues" evidence="1">
    <location>
        <begin position="56"/>
        <end position="97"/>
    </location>
</feature>
<gene>
    <name evidence="3" type="ORF">CU102_03305</name>
</gene>
<dbReference type="EMBL" id="PGGO01000002">
    <property type="protein sequence ID" value="PSH70140.1"/>
    <property type="molecule type" value="Genomic_DNA"/>
</dbReference>
<dbReference type="RefSeq" id="WP_133624461.1">
    <property type="nucleotide sequence ID" value="NZ_PGGO01000002.1"/>
</dbReference>
<feature type="compositionally biased region" description="Basic and acidic residues" evidence="1">
    <location>
        <begin position="15"/>
        <end position="26"/>
    </location>
</feature>
<name>A0A2P7BUK7_9HYPH</name>
<feature type="compositionally biased region" description="Polar residues" evidence="1">
    <location>
        <begin position="222"/>
        <end position="237"/>
    </location>
</feature>
<protein>
    <recommendedName>
        <fullName evidence="2">Large polyvalent protein-associated domain-containing protein</fullName>
    </recommendedName>
</protein>
<feature type="compositionally biased region" description="Low complexity" evidence="1">
    <location>
        <begin position="511"/>
        <end position="520"/>
    </location>
</feature>
<feature type="domain" description="Large polyvalent protein-associated" evidence="2">
    <location>
        <begin position="114"/>
        <end position="202"/>
    </location>
</feature>
<feature type="region of interest" description="Disordered" evidence="1">
    <location>
        <begin position="215"/>
        <end position="297"/>
    </location>
</feature>
<feature type="region of interest" description="Disordered" evidence="1">
    <location>
        <begin position="484"/>
        <end position="533"/>
    </location>
</feature>
<feature type="region of interest" description="Disordered" evidence="1">
    <location>
        <begin position="1"/>
        <end position="103"/>
    </location>
</feature>
<accession>A0A2P7BUK7</accession>
<dbReference type="Pfam" id="PF18821">
    <property type="entry name" value="LPD7"/>
    <property type="match status" value="1"/>
</dbReference>
<dbReference type="AlphaFoldDB" id="A0A2P7BUK7"/>
<keyword evidence="4" id="KW-1185">Reference proteome</keyword>